<evidence type="ECO:0000259" key="3">
    <source>
        <dbReference type="SMART" id="SM00829"/>
    </source>
</evidence>
<accession>A0A844QK44</accession>
<protein>
    <submittedName>
        <fullName evidence="4">Zinc-binding dehydrogenase</fullName>
    </submittedName>
</protein>
<dbReference type="GO" id="GO:0016651">
    <property type="term" value="F:oxidoreductase activity, acting on NAD(P)H"/>
    <property type="evidence" value="ECO:0007669"/>
    <property type="project" value="TreeGrafter"/>
</dbReference>
<dbReference type="Gene3D" id="3.90.180.10">
    <property type="entry name" value="Medium-chain alcohol dehydrogenases, catalytic domain"/>
    <property type="match status" value="1"/>
</dbReference>
<evidence type="ECO:0000256" key="1">
    <source>
        <dbReference type="ARBA" id="ARBA00022857"/>
    </source>
</evidence>
<evidence type="ECO:0000313" key="4">
    <source>
        <dbReference type="EMBL" id="MVA98408.1"/>
    </source>
</evidence>
<dbReference type="InterPro" id="IPR013154">
    <property type="entry name" value="ADH-like_N"/>
</dbReference>
<dbReference type="GO" id="GO:0070402">
    <property type="term" value="F:NADPH binding"/>
    <property type="evidence" value="ECO:0007669"/>
    <property type="project" value="TreeGrafter"/>
</dbReference>
<feature type="domain" description="Enoyl reductase (ER)" evidence="3">
    <location>
        <begin position="12"/>
        <end position="328"/>
    </location>
</feature>
<dbReference type="SMART" id="SM00829">
    <property type="entry name" value="PKS_ER"/>
    <property type="match status" value="1"/>
</dbReference>
<name>A0A844QK44_9HYPH</name>
<dbReference type="PANTHER" id="PTHR48106:SF5">
    <property type="entry name" value="ZINC-CONTAINING ALCOHOL DEHYDROGENASE"/>
    <property type="match status" value="1"/>
</dbReference>
<organism evidence="4 5">
    <name type="scientific">Nitratireductor arenosus</name>
    <dbReference type="NCBI Taxonomy" id="2682096"/>
    <lineage>
        <taxon>Bacteria</taxon>
        <taxon>Pseudomonadati</taxon>
        <taxon>Pseudomonadota</taxon>
        <taxon>Alphaproteobacteria</taxon>
        <taxon>Hyphomicrobiales</taxon>
        <taxon>Phyllobacteriaceae</taxon>
        <taxon>Nitratireductor</taxon>
    </lineage>
</organism>
<keyword evidence="5" id="KW-1185">Reference proteome</keyword>
<dbReference type="InterPro" id="IPR020843">
    <property type="entry name" value="ER"/>
</dbReference>
<dbReference type="RefSeq" id="WP_156713351.1">
    <property type="nucleotide sequence ID" value="NZ_WPHG01000003.1"/>
</dbReference>
<keyword evidence="1" id="KW-0521">NADP</keyword>
<gene>
    <name evidence="4" type="ORF">GN330_14255</name>
</gene>
<dbReference type="Pfam" id="PF00107">
    <property type="entry name" value="ADH_zinc_N"/>
    <property type="match status" value="1"/>
</dbReference>
<evidence type="ECO:0000256" key="2">
    <source>
        <dbReference type="ARBA" id="ARBA00023002"/>
    </source>
</evidence>
<dbReference type="AlphaFoldDB" id="A0A844QK44"/>
<keyword evidence="2" id="KW-0560">Oxidoreductase</keyword>
<dbReference type="InterPro" id="IPR036291">
    <property type="entry name" value="NAD(P)-bd_dom_sf"/>
</dbReference>
<dbReference type="EMBL" id="WPHG01000003">
    <property type="protein sequence ID" value="MVA98408.1"/>
    <property type="molecule type" value="Genomic_DNA"/>
</dbReference>
<proteinExistence type="predicted"/>
<dbReference type="SUPFAM" id="SSF50129">
    <property type="entry name" value="GroES-like"/>
    <property type="match status" value="1"/>
</dbReference>
<dbReference type="InterPro" id="IPR013149">
    <property type="entry name" value="ADH-like_C"/>
</dbReference>
<dbReference type="Proteomes" id="UP000463224">
    <property type="component" value="Unassembled WGS sequence"/>
</dbReference>
<sequence>MPREWVIDAYDGFEGLRLAACEKGEPGPTEIRMHVEAFALNWGDMDLMKDNYSFSFDSLPARIGMEAAGIVEAVGKDVTGIAVGQRYCTLPYFYYNRGASADTLIIDRKYVTPAPAGMSAVEAASIWMQYMTAYYPVVELAGAKKGVNILVPAGTSTAGTAALQIGRLCGATMIATTRSERNRDYLMQSGADHVYVDGSGDLVDFLMEATGGAGIDASFDPIGADFVLRYGPAMARGAKLMLYGLLTAELPKIPYVDMWQKNAWLHMYSLFNYVEDQDAQDRGTAFVYKALTDKKLTPNVDRVFPMEAYIDAWRYLSGPRENYGKVVVDTGR</sequence>
<dbReference type="Gene3D" id="3.40.50.720">
    <property type="entry name" value="NAD(P)-binding Rossmann-like Domain"/>
    <property type="match status" value="1"/>
</dbReference>
<evidence type="ECO:0000313" key="5">
    <source>
        <dbReference type="Proteomes" id="UP000463224"/>
    </source>
</evidence>
<dbReference type="InterPro" id="IPR011032">
    <property type="entry name" value="GroES-like_sf"/>
</dbReference>
<dbReference type="Pfam" id="PF08240">
    <property type="entry name" value="ADH_N"/>
    <property type="match status" value="1"/>
</dbReference>
<comment type="caution">
    <text evidence="4">The sequence shown here is derived from an EMBL/GenBank/DDBJ whole genome shotgun (WGS) entry which is preliminary data.</text>
</comment>
<dbReference type="SUPFAM" id="SSF51735">
    <property type="entry name" value="NAD(P)-binding Rossmann-fold domains"/>
    <property type="match status" value="1"/>
</dbReference>
<reference evidence="4 5" key="1">
    <citation type="submission" date="2019-12" db="EMBL/GenBank/DDBJ databases">
        <title>Nitratireductor arenosus sp. nov., Isolated from sea sand, Jeju island, South Korea.</title>
        <authorList>
            <person name="Kim W."/>
        </authorList>
    </citation>
    <scope>NUCLEOTIDE SEQUENCE [LARGE SCALE GENOMIC DNA]</scope>
    <source>
        <strain evidence="4 5">CAU 1489</strain>
    </source>
</reference>
<dbReference type="PANTHER" id="PTHR48106">
    <property type="entry name" value="QUINONE OXIDOREDUCTASE PIG3-RELATED"/>
    <property type="match status" value="1"/>
</dbReference>